<dbReference type="Gene3D" id="1.50.10.100">
    <property type="entry name" value="Chondroitin AC/alginate lyase"/>
    <property type="match status" value="1"/>
</dbReference>
<dbReference type="Gene3D" id="2.70.98.70">
    <property type="match status" value="1"/>
</dbReference>
<dbReference type="PANTHER" id="PTHR38045">
    <property type="entry name" value="CHROMOSOME 1, WHOLE GENOME SHOTGUN SEQUENCE"/>
    <property type="match status" value="1"/>
</dbReference>
<feature type="signal peptide" evidence="2">
    <location>
        <begin position="1"/>
        <end position="19"/>
    </location>
</feature>
<dbReference type="SUPFAM" id="SSF48230">
    <property type="entry name" value="Chondroitin AC/alginate lyase"/>
    <property type="match status" value="1"/>
</dbReference>
<name>A0A327W420_9BACT</name>
<evidence type="ECO:0000313" key="4">
    <source>
        <dbReference type="EMBL" id="RAJ83120.1"/>
    </source>
</evidence>
<sequence length="652" mass="73354">MRFKNSIFHVMLVAGVCVAASVNAQQSTPHNYLENAWKQAGGTAAFSQTERWRTALKQQIAAQMEALSPAVKQGLIADAEKAMKFTWPALTADLYLQYRDNGNRSNFEAVQGERRRVLAALIAGEMAEKKGRFIPQIGNGLWLILEESTWVLPAHVGVQKMGTNLPDPAEEIIDLVAGETAITLGWTQFLLREELDKFSVMINRRIDAELDRRIYTPYLQRNDYWWMGFKGGQVNNWNIWVNTNIMKTALLNLDDAAKRGAILEKSIRSSDNFVNAYGNDGGCDEGPSYWGHAGGKLIELLDNLNSASNQQLNFSKNELMHAIGAYIYKMHVDSNRFVNFADASARSVPPPHDVYLYGKMFQDTLLTRFGAYLYRLEHPDMQIQRSTSIANFVFELLLNGEMRNTVAAAPYTDVNWLPDLQVLSLRARKGTPKGMFFAAQGGHNAESHNHNDVGNFVLYLDGEPAIIDVGVGTYTKQTFSKDRYKLWYMQSQWHNCPTINGVMQQDGRTFRASNVQFTRGKDGSSLAMDIATAYPATAGVSSWKRYFSFSPQQQQLKISEDYELKEWKEPFRIHFMTATNVDAAVPGKVVLKGKTGNLVLTYDPALFTVQTEAQAIDDVRLSSVWGNSVTRISLVPKQQKLKGSHSFTFRKE</sequence>
<feature type="domain" description="Heparinase II/III-like C-terminal" evidence="3">
    <location>
        <begin position="437"/>
        <end position="613"/>
    </location>
</feature>
<dbReference type="RefSeq" id="WP_170137691.1">
    <property type="nucleotide sequence ID" value="NZ_QLMA01000003.1"/>
</dbReference>
<proteinExistence type="predicted"/>
<reference evidence="4 5" key="1">
    <citation type="submission" date="2018-06" db="EMBL/GenBank/DDBJ databases">
        <title>Genomic Encyclopedia of Archaeal and Bacterial Type Strains, Phase II (KMG-II): from individual species to whole genera.</title>
        <authorList>
            <person name="Goeker M."/>
        </authorList>
    </citation>
    <scope>NUCLEOTIDE SEQUENCE [LARGE SCALE GENOMIC DNA]</scope>
    <source>
        <strain evidence="4 5">DSM 29821</strain>
    </source>
</reference>
<evidence type="ECO:0000259" key="3">
    <source>
        <dbReference type="Pfam" id="PF07940"/>
    </source>
</evidence>
<dbReference type="AlphaFoldDB" id="A0A327W420"/>
<dbReference type="Pfam" id="PF07940">
    <property type="entry name" value="Hepar_II_III_C"/>
    <property type="match status" value="1"/>
</dbReference>
<comment type="subcellular location">
    <subcellularLocation>
        <location evidence="1">Cell envelope</location>
    </subcellularLocation>
</comment>
<evidence type="ECO:0000256" key="2">
    <source>
        <dbReference type="SAM" id="SignalP"/>
    </source>
</evidence>
<comment type="caution">
    <text evidence="4">The sequence shown here is derived from an EMBL/GenBank/DDBJ whole genome shotgun (WGS) entry which is preliminary data.</text>
</comment>
<gene>
    <name evidence="4" type="ORF">CLV59_10377</name>
</gene>
<evidence type="ECO:0000313" key="5">
    <source>
        <dbReference type="Proteomes" id="UP000249819"/>
    </source>
</evidence>
<dbReference type="InterPro" id="IPR012480">
    <property type="entry name" value="Hepar_II_III_C"/>
</dbReference>
<dbReference type="EMBL" id="QLMA01000003">
    <property type="protein sequence ID" value="RAJ83120.1"/>
    <property type="molecule type" value="Genomic_DNA"/>
</dbReference>
<protein>
    <submittedName>
        <fullName evidence="4">Heparinase II/III-like protein</fullName>
    </submittedName>
</protein>
<dbReference type="GO" id="GO:0016829">
    <property type="term" value="F:lyase activity"/>
    <property type="evidence" value="ECO:0007669"/>
    <property type="project" value="InterPro"/>
</dbReference>
<keyword evidence="2" id="KW-0732">Signal</keyword>
<evidence type="ECO:0000256" key="1">
    <source>
        <dbReference type="ARBA" id="ARBA00004196"/>
    </source>
</evidence>
<dbReference type="Proteomes" id="UP000249819">
    <property type="component" value="Unassembled WGS sequence"/>
</dbReference>
<dbReference type="InterPro" id="IPR008929">
    <property type="entry name" value="Chondroitin_lyas"/>
</dbReference>
<keyword evidence="5" id="KW-1185">Reference proteome</keyword>
<organism evidence="4 5">
    <name type="scientific">Chitinophaga dinghuensis</name>
    <dbReference type="NCBI Taxonomy" id="1539050"/>
    <lineage>
        <taxon>Bacteria</taxon>
        <taxon>Pseudomonadati</taxon>
        <taxon>Bacteroidota</taxon>
        <taxon>Chitinophagia</taxon>
        <taxon>Chitinophagales</taxon>
        <taxon>Chitinophagaceae</taxon>
        <taxon>Chitinophaga</taxon>
    </lineage>
</organism>
<accession>A0A327W420</accession>
<feature type="chain" id="PRO_5016393002" evidence="2">
    <location>
        <begin position="20"/>
        <end position="652"/>
    </location>
</feature>
<dbReference type="PANTHER" id="PTHR38045:SF1">
    <property type="entry name" value="HEPARINASE II_III-LIKE PROTEIN"/>
    <property type="match status" value="1"/>
</dbReference>
<dbReference type="GO" id="GO:0030313">
    <property type="term" value="C:cell envelope"/>
    <property type="evidence" value="ECO:0007669"/>
    <property type="project" value="UniProtKB-SubCell"/>
</dbReference>